<organism evidence="1 2">
    <name type="scientific">Fusarium xylarioides</name>
    <dbReference type="NCBI Taxonomy" id="221167"/>
    <lineage>
        <taxon>Eukaryota</taxon>
        <taxon>Fungi</taxon>
        <taxon>Dikarya</taxon>
        <taxon>Ascomycota</taxon>
        <taxon>Pezizomycotina</taxon>
        <taxon>Sordariomycetes</taxon>
        <taxon>Hypocreomycetidae</taxon>
        <taxon>Hypocreales</taxon>
        <taxon>Nectriaceae</taxon>
        <taxon>Fusarium</taxon>
        <taxon>Fusarium fujikuroi species complex</taxon>
    </lineage>
</organism>
<name>A0A9P7HQX2_9HYPO</name>
<dbReference type="Proteomes" id="UP000750502">
    <property type="component" value="Unassembled WGS sequence"/>
</dbReference>
<evidence type="ECO:0000313" key="2">
    <source>
        <dbReference type="Proteomes" id="UP000750502"/>
    </source>
</evidence>
<reference evidence="1" key="1">
    <citation type="journal article" date="2020" name="bioRxiv">
        <title>Historical genomics reveals the evolutionary mechanisms behind multiple outbreaks of the host-specific coffee wilt pathogen Fusarium xylarioides.</title>
        <authorList>
            <person name="Peck D."/>
            <person name="Nowell R.W."/>
            <person name="Flood J."/>
            <person name="Ryan M.J."/>
            <person name="Barraclough T.G."/>
        </authorList>
    </citation>
    <scope>NUCLEOTIDE SEQUENCE</scope>
    <source>
        <strain evidence="1">IMI 127659i</strain>
    </source>
</reference>
<dbReference type="OrthoDB" id="545169at2759"/>
<gene>
    <name evidence="1" type="ORF">H9Q72_006932</name>
</gene>
<accession>A0A9P7HQX2</accession>
<keyword evidence="2" id="KW-1185">Reference proteome</keyword>
<reference evidence="1" key="2">
    <citation type="submission" date="2020-10" db="EMBL/GenBank/DDBJ databases">
        <authorList>
            <person name="Peck L.D."/>
            <person name="Nowell R.W."/>
            <person name="Flood J."/>
            <person name="Ryan M.J."/>
            <person name="Barraclough T.G."/>
        </authorList>
    </citation>
    <scope>NUCLEOTIDE SEQUENCE</scope>
    <source>
        <strain evidence="1">IMI 127659i</strain>
    </source>
</reference>
<dbReference type="EMBL" id="JADFTT010000221">
    <property type="protein sequence ID" value="KAG5764998.1"/>
    <property type="molecule type" value="Genomic_DNA"/>
</dbReference>
<evidence type="ECO:0000313" key="1">
    <source>
        <dbReference type="EMBL" id="KAG5764998.1"/>
    </source>
</evidence>
<dbReference type="PANTHER" id="PTHR36124:SF4">
    <property type="entry name" value="ER-BOUND OXYGENASE MPAB_MPAB'_RUBBER OXYGENASE CATALYTIC DOMAIN-CONTAINING PROTEIN"/>
    <property type="match status" value="1"/>
</dbReference>
<dbReference type="InterPro" id="IPR046366">
    <property type="entry name" value="MPAB"/>
</dbReference>
<dbReference type="GO" id="GO:0016491">
    <property type="term" value="F:oxidoreductase activity"/>
    <property type="evidence" value="ECO:0007669"/>
    <property type="project" value="InterPro"/>
</dbReference>
<protein>
    <submittedName>
        <fullName evidence="1">Uncharacterized protein</fullName>
    </submittedName>
</protein>
<comment type="caution">
    <text evidence="1">The sequence shown here is derived from an EMBL/GenBank/DDBJ whole genome shotgun (WGS) entry which is preliminary data.</text>
</comment>
<dbReference type="AlphaFoldDB" id="A0A9P7HQX2"/>
<dbReference type="PANTHER" id="PTHR36124">
    <property type="match status" value="1"/>
</dbReference>
<proteinExistence type="predicted"/>
<sequence>MWMYILLIAMYAAAVKYLRFRRRDRILTVLKDNKPLSSMTVPEAHNIMMQLQELEFPFAFKKARTISLLKAGGIPTMSKLFAVTGQNNARNSGKRAVDTEILIGGVQHNSRLLSRHQTAVARMNYLHAVTARPVRS</sequence>